<dbReference type="Proteomes" id="UP000192756">
    <property type="component" value="Unassembled WGS sequence"/>
</dbReference>
<keyword evidence="5" id="KW-1185">Reference proteome</keyword>
<dbReference type="Gene3D" id="3.30.1330.40">
    <property type="entry name" value="RutC-like"/>
    <property type="match status" value="3"/>
</dbReference>
<evidence type="ECO:0000313" key="5">
    <source>
        <dbReference type="Proteomes" id="UP000192756"/>
    </source>
</evidence>
<dbReference type="PANTHER" id="PTHR11803:SF58">
    <property type="entry name" value="PROTEIN HMF1-RELATED"/>
    <property type="match status" value="1"/>
</dbReference>
<feature type="domain" description="Heparinase II/III-like C-terminal" evidence="3">
    <location>
        <begin position="532"/>
        <end position="656"/>
    </location>
</feature>
<reference evidence="5" key="1">
    <citation type="submission" date="2017-04" db="EMBL/GenBank/DDBJ databases">
        <authorList>
            <person name="Varghese N."/>
            <person name="Submissions S."/>
        </authorList>
    </citation>
    <scope>NUCLEOTIDE SEQUENCE [LARGE SCALE GENOMIC DNA]</scope>
    <source>
        <strain evidence="5">DSM 12126</strain>
    </source>
</reference>
<accession>A0A1W2AYV7</accession>
<dbReference type="RefSeq" id="WP_084237950.1">
    <property type="nucleotide sequence ID" value="NZ_FWXT01000001.1"/>
</dbReference>
<organism evidence="4 5">
    <name type="scientific">Pedobacter africanus</name>
    <dbReference type="NCBI Taxonomy" id="151894"/>
    <lineage>
        <taxon>Bacteria</taxon>
        <taxon>Pseudomonadati</taxon>
        <taxon>Bacteroidota</taxon>
        <taxon>Sphingobacteriia</taxon>
        <taxon>Sphingobacteriales</taxon>
        <taxon>Sphingobacteriaceae</taxon>
        <taxon>Pedobacter</taxon>
    </lineage>
</organism>
<proteinExistence type="inferred from homology"/>
<dbReference type="GO" id="GO:0005829">
    <property type="term" value="C:cytosol"/>
    <property type="evidence" value="ECO:0007669"/>
    <property type="project" value="TreeGrafter"/>
</dbReference>
<dbReference type="GO" id="GO:0030313">
    <property type="term" value="C:cell envelope"/>
    <property type="evidence" value="ECO:0007669"/>
    <property type="project" value="UniProtKB-SubCell"/>
</dbReference>
<dbReference type="InterPro" id="IPR008929">
    <property type="entry name" value="Chondroitin_lyas"/>
</dbReference>
<dbReference type="GO" id="GO:0019239">
    <property type="term" value="F:deaminase activity"/>
    <property type="evidence" value="ECO:0007669"/>
    <property type="project" value="TreeGrafter"/>
</dbReference>
<dbReference type="InterPro" id="IPR035959">
    <property type="entry name" value="RutC-like_sf"/>
</dbReference>
<dbReference type="CDD" id="cd00448">
    <property type="entry name" value="YjgF_YER057c_UK114_family"/>
    <property type="match status" value="1"/>
</dbReference>
<dbReference type="EMBL" id="FWXT01000001">
    <property type="protein sequence ID" value="SMC65720.1"/>
    <property type="molecule type" value="Genomic_DNA"/>
</dbReference>
<comment type="similarity">
    <text evidence="2">Belongs to the RutC family.</text>
</comment>
<evidence type="ECO:0000256" key="1">
    <source>
        <dbReference type="ARBA" id="ARBA00004196"/>
    </source>
</evidence>
<dbReference type="Gene3D" id="1.50.10.100">
    <property type="entry name" value="Chondroitin AC/alginate lyase"/>
    <property type="match status" value="1"/>
</dbReference>
<evidence type="ECO:0000313" key="4">
    <source>
        <dbReference type="EMBL" id="SMC65720.1"/>
    </source>
</evidence>
<dbReference type="GO" id="GO:0016829">
    <property type="term" value="F:lyase activity"/>
    <property type="evidence" value="ECO:0007669"/>
    <property type="project" value="InterPro"/>
</dbReference>
<dbReference type="Pfam" id="PF07940">
    <property type="entry name" value="Hepar_II_III_C"/>
    <property type="match status" value="1"/>
</dbReference>
<gene>
    <name evidence="4" type="ORF">SAMN04488524_1754</name>
</gene>
<dbReference type="SUPFAM" id="SSF48230">
    <property type="entry name" value="Chondroitin AC/alginate lyase"/>
    <property type="match status" value="1"/>
</dbReference>
<evidence type="ECO:0000259" key="3">
    <source>
        <dbReference type="Pfam" id="PF07940"/>
    </source>
</evidence>
<name>A0A1W2AYV7_9SPHI</name>
<dbReference type="InterPro" id="IPR012480">
    <property type="entry name" value="Hepar_II_III_C"/>
</dbReference>
<dbReference type="PANTHER" id="PTHR11803">
    <property type="entry name" value="2-IMINOBUTANOATE/2-IMINOPROPANOATE DEAMINASE RIDA"/>
    <property type="match status" value="1"/>
</dbReference>
<sequence length="1389" mass="151702">MKPNFKLIYLFMAAGLLWTTGLYANRIYGGFYTEDKIANLRANCGRYEWARKQRDAVISRAAKWLAKSDEVLWEMVPGQDLPRCIDVTFDRLTKGPKFLGCLECGHKISRYGNYPYNPDFEKLPWKLTCPSCQAVFPTNDFGKYYKTAIDERGLFNPAKGDRRLLYNTAHPDPKDPLHKYGVDDGFGYINAEGRSYKFIGYYTWKYWDEIGDGLRVLADAFLYTGDKRYAAKAAILLDRIADVYPDMDWKPYADRGWYHSDGGRNVGKIEGAIWETNVVQNFADAYDKILSGTADQPALYTFLSQQSKKYKLGKAKGTRALLVKNVDDGILRTAFKAVVSHRVYGNQGMHQLSVARCAIALNSNPETTAWLDWLFAPEGGDIPGLMIRNFDRDGTSDEGAPGYAFMWGNLVAKLAQTLAGYPAYTKHHIYRDLPQFSAAFMTAYRMAVLGVAVPNIGDSGSTGLVSKGAVSPDFIALGYAQTRDPEMALAAYRANGNTAKGLGRDIFAENPELLGQEIERVALQAATGPNRGNLMSGFGLATLEAGTGMQGTAIASNYGRTIKHAHPDLLNFDLFAFGKWMAPDHGYPEYATRWPSNNEWTGSTISHNLVYVNKQPQKEGWGGHTRLFKQLKGFGAFELDGSSAYPSVKEYTRTMLLIGGAPDMGGDADSNAYVLDVFRVSGGHDHVYSFHGPPGTVTTAGLELKKQEKGSYAGEDVPKGVLAGNTPIGYAHLYNVQRDKQPPGQFMVDWKVDPSYRGMKAGEDTHLRMHALSAAQDVAIADGDPPQNKPGNPKTLGYVLMHRQGENLNSNFVSVLEPYQNNPFLKSLKRLDDGKSNQVALKIALLNGEMDYILYNPDGEKPLQLDNGMLLKGKLGYIKEKAGKPVKGILIDGSLLKYDQLELKSEGAFTGKVLKMNKGLAGGGWLLVDTALPADGSLTGEQLIVATKGNRDACYTIKNITREGNLTRVDCGPITFVADYSTVTGEKGAGQTTRRYTYDFDEGAAFKVTSHARWEPISTKPKSTMQYIGNSRHTGGALAVVAGEGPLAHTTQLLPTDQKGKIIGKANPGLQLKQVFDNVDRALKTGGSGLDRAVKLHVCVADDKFIPEFRKYISNRFKAGKRPAVSLVTGDIIPSEALFAVDAIGVSDLSAAPPHQSQVAVLPGAGVVYVSGQAANGEIAGAARATLKQLDSTLQYLGLKKSDVVQIKSFICPAADIDLVKKEMAAFFEGHTLPPAVYVEWTSKKPLIEIELIARVPQALSKPQTQLDFITPTGMTASPVYSKVARINYGSKVYLSSLYGETSKEAANESAAIFKEMSGILSQAGTDFDHLAKATYYVVTDSASNDLNTIRPKYYKPESPPAASKAKVKGVGIPGKELCMDMIGVVKEK</sequence>
<dbReference type="STRING" id="151894.SAMN04488524_1754"/>
<protein>
    <submittedName>
        <fullName evidence="4">Enamine deaminase RidA, house cleaning of reactive enamine intermediates, YjgF/YER057c/UK114 family</fullName>
    </submittedName>
</protein>
<comment type="subcellular location">
    <subcellularLocation>
        <location evidence="1">Cell envelope</location>
    </subcellularLocation>
</comment>
<dbReference type="Gene3D" id="2.70.98.70">
    <property type="match status" value="1"/>
</dbReference>
<dbReference type="InterPro" id="IPR006175">
    <property type="entry name" value="YjgF/YER057c/UK114"/>
</dbReference>
<dbReference type="SUPFAM" id="SSF55298">
    <property type="entry name" value="YjgF-like"/>
    <property type="match status" value="3"/>
</dbReference>
<evidence type="ECO:0000256" key="2">
    <source>
        <dbReference type="ARBA" id="ARBA00010552"/>
    </source>
</evidence>
<dbReference type="Pfam" id="PF01042">
    <property type="entry name" value="Ribonuc_L-PSP"/>
    <property type="match status" value="2"/>
</dbReference>
<dbReference type="OrthoDB" id="227957at2"/>